<dbReference type="Proteomes" id="UP000004367">
    <property type="component" value="Unassembled WGS sequence"/>
</dbReference>
<dbReference type="InterPro" id="IPR002509">
    <property type="entry name" value="NODB_dom"/>
</dbReference>
<dbReference type="PROSITE" id="PS51318">
    <property type="entry name" value="TAT"/>
    <property type="match status" value="1"/>
</dbReference>
<dbReference type="SUPFAM" id="SSF88713">
    <property type="entry name" value="Glycoside hydrolase/deacetylase"/>
    <property type="match status" value="1"/>
</dbReference>
<feature type="chain" id="PRO_5039352779" description="NodB homology domain-containing protein" evidence="4">
    <location>
        <begin position="29"/>
        <end position="309"/>
    </location>
</feature>
<dbReference type="PROSITE" id="PS51257">
    <property type="entry name" value="PROKAR_LIPOPROTEIN"/>
    <property type="match status" value="1"/>
</dbReference>
<dbReference type="eggNOG" id="COG0726">
    <property type="taxonomic scope" value="Bacteria"/>
</dbReference>
<feature type="signal peptide" evidence="4">
    <location>
        <begin position="1"/>
        <end position="28"/>
    </location>
</feature>
<evidence type="ECO:0000313" key="6">
    <source>
        <dbReference type="EMBL" id="GAB49920.1"/>
    </source>
</evidence>
<dbReference type="CDD" id="cd10918">
    <property type="entry name" value="CE4_NodB_like_5s_6s"/>
    <property type="match status" value="1"/>
</dbReference>
<dbReference type="PANTHER" id="PTHR34216">
    <property type="match status" value="1"/>
</dbReference>
<name>H5UW12_9MICO</name>
<dbReference type="STRING" id="1089455.MOPEL_135_01580"/>
<protein>
    <recommendedName>
        <fullName evidence="5">NodB homology domain-containing protein</fullName>
    </recommendedName>
</protein>
<dbReference type="InterPro" id="IPR011330">
    <property type="entry name" value="Glyco_hydro/deAcase_b/a-brl"/>
</dbReference>
<dbReference type="NCBIfam" id="TIGR01409">
    <property type="entry name" value="TAT_signal_seq"/>
    <property type="match status" value="1"/>
</dbReference>
<dbReference type="GO" id="GO:0016810">
    <property type="term" value="F:hydrolase activity, acting on carbon-nitrogen (but not peptide) bonds"/>
    <property type="evidence" value="ECO:0007669"/>
    <property type="project" value="InterPro"/>
</dbReference>
<dbReference type="InterPro" id="IPR051398">
    <property type="entry name" value="Polysacch_Deacetylase"/>
</dbReference>
<gene>
    <name evidence="6" type="ORF">MOPEL_135_01580</name>
</gene>
<organism evidence="6 7">
    <name type="scientific">Mobilicoccus pelagius NBRC 104925</name>
    <dbReference type="NCBI Taxonomy" id="1089455"/>
    <lineage>
        <taxon>Bacteria</taxon>
        <taxon>Bacillati</taxon>
        <taxon>Actinomycetota</taxon>
        <taxon>Actinomycetes</taxon>
        <taxon>Micrococcales</taxon>
        <taxon>Dermatophilaceae</taxon>
        <taxon>Mobilicoccus</taxon>
    </lineage>
</organism>
<dbReference type="PROSITE" id="PS51677">
    <property type="entry name" value="NODB"/>
    <property type="match status" value="1"/>
</dbReference>
<comment type="caution">
    <text evidence="6">The sequence shown here is derived from an EMBL/GenBank/DDBJ whole genome shotgun (WGS) entry which is preliminary data.</text>
</comment>
<comment type="subcellular location">
    <subcellularLocation>
        <location evidence="1">Secreted</location>
    </subcellularLocation>
</comment>
<dbReference type="GO" id="GO:0005576">
    <property type="term" value="C:extracellular region"/>
    <property type="evidence" value="ECO:0007669"/>
    <property type="project" value="UniProtKB-SubCell"/>
</dbReference>
<evidence type="ECO:0000256" key="4">
    <source>
        <dbReference type="SAM" id="SignalP"/>
    </source>
</evidence>
<dbReference type="OrthoDB" id="9763050at2"/>
<keyword evidence="7" id="KW-1185">Reference proteome</keyword>
<proteinExistence type="predicted"/>
<dbReference type="EMBL" id="BAFE01000094">
    <property type="protein sequence ID" value="GAB49920.1"/>
    <property type="molecule type" value="Genomic_DNA"/>
</dbReference>
<evidence type="ECO:0000256" key="1">
    <source>
        <dbReference type="ARBA" id="ARBA00004613"/>
    </source>
</evidence>
<dbReference type="Pfam" id="PF01522">
    <property type="entry name" value="Polysacc_deac_1"/>
    <property type="match status" value="1"/>
</dbReference>
<sequence>MDQSNERHTVSRRSVLGAAALGGVAALAAACAAPSIPAEPQSEAASAPGGPSATGGSASPTTSSAVAEASPKDVIARATVPVLCYHQVRPWTSSDSSYTKTQLVIPPEKHREHLDAIKNAGYTTITPDQYHAHLTQGVELPAKPVILSYDDGKDNQPEIAFADLTARGMKGTWFIMTVVVGNDGWTTKDQIRQVADAGHVIGCHTWDHHDVRKYGAKDWATQFEEPRALLQKLSGQDVDTFAYPYGAWNTAALPHLQKAGYSTAFQLEEKPIDPDRPLLTLPRALAVSTWTGDEVVAKVGAMATATPKA</sequence>
<dbReference type="RefSeq" id="WP_009483763.1">
    <property type="nucleotide sequence ID" value="NZ_BAFE01000094.1"/>
</dbReference>
<dbReference type="PANTHER" id="PTHR34216:SF3">
    <property type="entry name" value="POLY-BETA-1,6-N-ACETYL-D-GLUCOSAMINE N-DEACETYLASE"/>
    <property type="match status" value="1"/>
</dbReference>
<dbReference type="InterPro" id="IPR019546">
    <property type="entry name" value="TAT_signal_bac_arc"/>
</dbReference>
<dbReference type="InterPro" id="IPR006311">
    <property type="entry name" value="TAT_signal"/>
</dbReference>
<evidence type="ECO:0000256" key="3">
    <source>
        <dbReference type="SAM" id="MobiDB-lite"/>
    </source>
</evidence>
<keyword evidence="2 4" id="KW-0732">Signal</keyword>
<reference evidence="6 7" key="1">
    <citation type="submission" date="2012-02" db="EMBL/GenBank/DDBJ databases">
        <title>Whole genome shotgun sequence of Mobilicoccus pelagius NBRC 104925.</title>
        <authorList>
            <person name="Yoshida Y."/>
            <person name="Hosoyama A."/>
            <person name="Tsuchikane K."/>
            <person name="Katsumata H."/>
            <person name="Yamazaki S."/>
            <person name="Fujita N."/>
        </authorList>
    </citation>
    <scope>NUCLEOTIDE SEQUENCE [LARGE SCALE GENOMIC DNA]</scope>
    <source>
        <strain evidence="6 7">NBRC 104925</strain>
    </source>
</reference>
<evidence type="ECO:0000313" key="7">
    <source>
        <dbReference type="Proteomes" id="UP000004367"/>
    </source>
</evidence>
<dbReference type="Gene3D" id="3.20.20.370">
    <property type="entry name" value="Glycoside hydrolase/deacetylase"/>
    <property type="match status" value="1"/>
</dbReference>
<dbReference type="GO" id="GO:0005975">
    <property type="term" value="P:carbohydrate metabolic process"/>
    <property type="evidence" value="ECO:0007669"/>
    <property type="project" value="InterPro"/>
</dbReference>
<feature type="domain" description="NodB homology" evidence="5">
    <location>
        <begin position="143"/>
        <end position="309"/>
    </location>
</feature>
<accession>H5UW12</accession>
<evidence type="ECO:0000259" key="5">
    <source>
        <dbReference type="PROSITE" id="PS51677"/>
    </source>
</evidence>
<feature type="region of interest" description="Disordered" evidence="3">
    <location>
        <begin position="35"/>
        <end position="68"/>
    </location>
</feature>
<evidence type="ECO:0000256" key="2">
    <source>
        <dbReference type="ARBA" id="ARBA00022729"/>
    </source>
</evidence>
<dbReference type="AlphaFoldDB" id="H5UW12"/>